<dbReference type="EMBL" id="NCKW01020128">
    <property type="protein sequence ID" value="POM58937.1"/>
    <property type="molecule type" value="Genomic_DNA"/>
</dbReference>
<dbReference type="GO" id="GO:0006508">
    <property type="term" value="P:proteolysis"/>
    <property type="evidence" value="ECO:0007669"/>
    <property type="project" value="UniProtKB-KW"/>
</dbReference>
<keyword evidence="2" id="KW-0479">Metal-binding</keyword>
<evidence type="ECO:0000313" key="8">
    <source>
        <dbReference type="EMBL" id="POM58937.1"/>
    </source>
</evidence>
<feature type="region of interest" description="Disordered" evidence="4">
    <location>
        <begin position="61"/>
        <end position="84"/>
    </location>
</feature>
<evidence type="ECO:0000259" key="7">
    <source>
        <dbReference type="Pfam" id="PF25597"/>
    </source>
</evidence>
<dbReference type="Pfam" id="PF07727">
    <property type="entry name" value="RVT_2"/>
    <property type="match status" value="1"/>
</dbReference>
<keyword evidence="1" id="KW-0645">Protease</keyword>
<dbReference type="PANTHER" id="PTHR42648:SF28">
    <property type="entry name" value="TRANSPOSON-ENCODED PROTEIN WITH RIBONUCLEASE H-LIKE AND RETROVIRUS ZINC FINGER-LIKE DOMAINS"/>
    <property type="match status" value="1"/>
</dbReference>
<dbReference type="CDD" id="cd09272">
    <property type="entry name" value="RNase_HI_RT_Ty1"/>
    <property type="match status" value="1"/>
</dbReference>
<dbReference type="OrthoDB" id="117847at2759"/>
<dbReference type="SUPFAM" id="SSF53098">
    <property type="entry name" value="Ribonuclease H-like"/>
    <property type="match status" value="1"/>
</dbReference>
<name>A0A2P4X064_9STRA</name>
<feature type="compositionally biased region" description="Basic and acidic residues" evidence="4">
    <location>
        <begin position="61"/>
        <end position="78"/>
    </location>
</feature>
<comment type="caution">
    <text evidence="8">The sequence shown here is derived from an EMBL/GenBank/DDBJ whole genome shotgun (WGS) entry which is preliminary data.</text>
</comment>
<keyword evidence="9" id="KW-1185">Reference proteome</keyword>
<dbReference type="InterPro" id="IPR057670">
    <property type="entry name" value="SH3_retrovirus"/>
</dbReference>
<evidence type="ECO:0000256" key="2">
    <source>
        <dbReference type="ARBA" id="ARBA00022723"/>
    </source>
</evidence>
<dbReference type="InterPro" id="IPR039537">
    <property type="entry name" value="Retrotran_Ty1/copia-like"/>
</dbReference>
<dbReference type="Pfam" id="PF22936">
    <property type="entry name" value="Pol_BBD"/>
    <property type="match status" value="1"/>
</dbReference>
<dbReference type="AlphaFoldDB" id="A0A2P4X064"/>
<sequence>MSPKVHTVAGSEAPGTPEASIDHEVDDDPYGDIDEDKTPPKSGDPQQKLLDLLTNLTERMERMKASQQRQEEKERFSGRESSVFESAIGLGRAMDRRALNQTPPPRDPPVSPATYFGLKQRGYGYENAAANVEMAQAPQQVLPQYYVPPRTYQQPAQPPAMPQGIQVPLNGFPRVPDTRQRKLGIRHFDGKELYQGLGSGFLSWGKRFVRQIQFAERASGFQWSEEVKVDILGHHLTGMAERYYNQQVECWWEEELTLEHAMQRLLHTFATKITPAQSMKMFTAQKNAKRSWTEHCLYLVAISEACRRADNLVLDNIVHYADPAMCVSMLSRLKLNRTDYLLQTEELAHFAQSTEIELHGKQLGLWQQGHMKVACPKKKKEWGQDGEADYVLAVNNATIQKGLWILDTGSSRHLVNDASLLENPEDFESQCVAADGGAPRVTKCGSMMLETTATGKRTKVRLLNVQYLVRNIISYGLLEKKGFKIEYRGPHRVIAAMDGGPAVFDVERCNIVLVVRSEDYDSAKNAGDELVSVVADSQAEVGPDVQTGTLMHFHRRLGPLNYDTILKMAKDPASVISLTDEKRANCLVCAQGKQTKNKHSQKDSGSNSPIDIIGGVICSDLKGPMTPRDRLGNRYMVNFIDHRTNYCRIVLAKTKDVAAQQFKRFMAFFERQFNYRIHVLRADGEGEYQTLDLDIVVFGSPCTVHQDAKNKSLGERGKPAMIIGKSDEMKGYRVYIPKDKVVVVTQHVRNVKTLTDEQNDQLRCVHLESSEETKEDEGKPSAQGTTTTPKSRPKCLTKDVLAPNVANSVREADPKNYGQAMRSVLKDKWEIAMTEDIKALEENGVWTVVVPRNGSHVLHTKRVFKTKTDADGTIERFKARLVACGNEQLFGIDYGLTFAAVMELSTVKVILVFARRWDVPARHGDIPNANTKLALRLKKSLYVRECFLERGMTIVGVYVDDFLVTASTANLVDDFFTAMSVLSIKDLGVVRKFLGMRVELDEADGYALDQQAAIEELMAQYGLADANGATKDLKLWMRVEAKGGCPIGIESWSDADFAGDKGDRKSFTGGVMTMDGAIVQWICKKQTGVSLSAMEAEFISASHVGRELLGLRELVRELEYDVVQPMPMHMDNQAAIKQLESENSMVNAKHVDNCVKFVCDSARKGIVKPEMAELREAFNLK</sequence>
<gene>
    <name evidence="8" type="ORF">PHPALM_36355</name>
</gene>
<feature type="compositionally biased region" description="Acidic residues" evidence="4">
    <location>
        <begin position="24"/>
        <end position="35"/>
    </location>
</feature>
<evidence type="ECO:0000259" key="6">
    <source>
        <dbReference type="Pfam" id="PF22936"/>
    </source>
</evidence>
<dbReference type="InterPro" id="IPR012337">
    <property type="entry name" value="RNaseH-like_sf"/>
</dbReference>
<accession>A0A2P4X064</accession>
<evidence type="ECO:0000256" key="4">
    <source>
        <dbReference type="SAM" id="MobiDB-lite"/>
    </source>
</evidence>
<feature type="region of interest" description="Disordered" evidence="4">
    <location>
        <begin position="1"/>
        <end position="48"/>
    </location>
</feature>
<protein>
    <submittedName>
        <fullName evidence="8">Mitochondrial Carrier (MC) Family</fullName>
    </submittedName>
</protein>
<dbReference type="Proteomes" id="UP000237271">
    <property type="component" value="Unassembled WGS sequence"/>
</dbReference>
<dbReference type="PANTHER" id="PTHR42648">
    <property type="entry name" value="TRANSPOSASE, PUTATIVE-RELATED"/>
    <property type="match status" value="1"/>
</dbReference>
<evidence type="ECO:0000256" key="3">
    <source>
        <dbReference type="ARBA" id="ARBA00022801"/>
    </source>
</evidence>
<dbReference type="Pfam" id="PF25597">
    <property type="entry name" value="SH3_retrovirus"/>
    <property type="match status" value="1"/>
</dbReference>
<dbReference type="InterPro" id="IPR054722">
    <property type="entry name" value="PolX-like_BBD"/>
</dbReference>
<feature type="region of interest" description="Disordered" evidence="4">
    <location>
        <begin position="768"/>
        <end position="794"/>
    </location>
</feature>
<dbReference type="GO" id="GO:0008233">
    <property type="term" value="F:peptidase activity"/>
    <property type="evidence" value="ECO:0007669"/>
    <property type="project" value="UniProtKB-KW"/>
</dbReference>
<evidence type="ECO:0000313" key="9">
    <source>
        <dbReference type="Proteomes" id="UP000237271"/>
    </source>
</evidence>
<organism evidence="8 9">
    <name type="scientific">Phytophthora palmivora</name>
    <dbReference type="NCBI Taxonomy" id="4796"/>
    <lineage>
        <taxon>Eukaryota</taxon>
        <taxon>Sar</taxon>
        <taxon>Stramenopiles</taxon>
        <taxon>Oomycota</taxon>
        <taxon>Peronosporomycetes</taxon>
        <taxon>Peronosporales</taxon>
        <taxon>Peronosporaceae</taxon>
        <taxon>Phytophthora</taxon>
    </lineage>
</organism>
<dbReference type="InterPro" id="IPR013103">
    <property type="entry name" value="RVT_2"/>
</dbReference>
<reference evidence="8 9" key="1">
    <citation type="journal article" date="2017" name="Genome Biol. Evol.">
        <title>Phytophthora megakarya and P. palmivora, closely related causal agents of cacao black pod rot, underwent increases in genome sizes and gene numbers by different mechanisms.</title>
        <authorList>
            <person name="Ali S.S."/>
            <person name="Shao J."/>
            <person name="Lary D.J."/>
            <person name="Kronmiller B."/>
            <person name="Shen D."/>
            <person name="Strem M.D."/>
            <person name="Amoako-Attah I."/>
            <person name="Akrofi A.Y."/>
            <person name="Begoude B.A."/>
            <person name="Ten Hoopen G.M."/>
            <person name="Coulibaly K."/>
            <person name="Kebe B.I."/>
            <person name="Melnick R.L."/>
            <person name="Guiltinan M.J."/>
            <person name="Tyler B.M."/>
            <person name="Meinhardt L.W."/>
            <person name="Bailey B.A."/>
        </authorList>
    </citation>
    <scope>NUCLEOTIDE SEQUENCE [LARGE SCALE GENOMIC DNA]</scope>
    <source>
        <strain evidence="9">sbr112.9</strain>
    </source>
</reference>
<proteinExistence type="predicted"/>
<feature type="compositionally biased region" description="Basic and acidic residues" evidence="4">
    <location>
        <begin position="768"/>
        <end position="779"/>
    </location>
</feature>
<evidence type="ECO:0000256" key="1">
    <source>
        <dbReference type="ARBA" id="ARBA00022670"/>
    </source>
</evidence>
<feature type="domain" description="Retroviral polymerase SH3-like" evidence="7">
    <location>
        <begin position="700"/>
        <end position="754"/>
    </location>
</feature>
<dbReference type="GO" id="GO:0046872">
    <property type="term" value="F:metal ion binding"/>
    <property type="evidence" value="ECO:0007669"/>
    <property type="project" value="UniProtKB-KW"/>
</dbReference>
<keyword evidence="3" id="KW-0378">Hydrolase</keyword>
<feature type="domain" description="Reverse transcriptase Ty1/copia-type" evidence="5">
    <location>
        <begin position="938"/>
        <end position="1030"/>
    </location>
</feature>
<evidence type="ECO:0000259" key="5">
    <source>
        <dbReference type="Pfam" id="PF07727"/>
    </source>
</evidence>
<feature type="domain" description="Retrovirus-related Pol polyprotein from transposon TNT 1-94-like beta-barrel" evidence="6">
    <location>
        <begin position="404"/>
        <end position="483"/>
    </location>
</feature>